<dbReference type="Pfam" id="PF00270">
    <property type="entry name" value="DEAD"/>
    <property type="match status" value="1"/>
</dbReference>
<evidence type="ECO:0000313" key="12">
    <source>
        <dbReference type="Proteomes" id="UP000177528"/>
    </source>
</evidence>
<dbReference type="SMART" id="SM00490">
    <property type="entry name" value="HELICc"/>
    <property type="match status" value="1"/>
</dbReference>
<dbReference type="InterPro" id="IPR014001">
    <property type="entry name" value="Helicase_ATP-bd"/>
</dbReference>
<feature type="domain" description="Helicase C-terminal" evidence="10">
    <location>
        <begin position="466"/>
        <end position="621"/>
    </location>
</feature>
<dbReference type="InterPro" id="IPR033454">
    <property type="entry name" value="RecG_wedge"/>
</dbReference>
<feature type="domain" description="Helicase ATP-binding" evidence="9">
    <location>
        <begin position="282"/>
        <end position="443"/>
    </location>
</feature>
<sequence>MAITLSSLVTDLKGIGPSRAKAFERLGIRYVRDLLFHFPRKHEDFSSVTPIKDLQLGRPMTVRGTVKSLKDKSGFYGKRRLLRLYCDIQDETGVLHVVWFNLRFLKDKLTPGTEIYVAGTVEKSKFAPNDFSMRSPSLEFVQRDASQRIHTAAITPLYSETAGISSRFIRYQVKQLFPAIKLVPEYLPEDIIERNDLMGIQEAIESVHFPSSQEQLERAKARLQFDELFFLQLAALVRKKHLEESPAYPILVGSLDVQEYAQQLPFSLTEAQQRAIGEIAEDIGKAHPMNRLLQGDVGSGKSAVALLAAMMTLAAGKKVLYLAPTEILARQQADSFKKYLGEGQTHLLVGAMKPREKSRVISLLTGEEPVCIIGTHALLQEGVVGADIALAIIDEQHRFGVAQRKALLAIEKGYVPHLLSMTATPIPRTLNLTVYGDLEVSVLDELPPGRTPIVTRVLDIEHKDNAIIHMLEELHAGRQAYVIAPVIEDSQVLAVKSARRAYQEIQELFPGIAVGLLHGQMKSEEKEAAMNNFTEGAIQLLVATSVVEVGVNVPNATIMMIEGAERFGLAQLHQFRGRIGRGEHASTCYLVPTNEDGTVSERLQLFATTNNGFEIAEADLRFRGPGEVYGLAQSGFGNLRVASLLDYKMIKLARSEAATILQNDPMLLHHHVLRKKVEQKNSLTHFE</sequence>
<dbReference type="GO" id="GO:0006281">
    <property type="term" value="P:DNA repair"/>
    <property type="evidence" value="ECO:0007669"/>
    <property type="project" value="UniProtKB-KW"/>
</dbReference>
<evidence type="ECO:0000256" key="7">
    <source>
        <dbReference type="ARBA" id="ARBA00023204"/>
    </source>
</evidence>
<organism evidence="11 12">
    <name type="scientific">Candidatus Andersenbacteria bacterium RIFCSPHIGHO2_12_FULL_45_11</name>
    <dbReference type="NCBI Taxonomy" id="1797281"/>
    <lineage>
        <taxon>Bacteria</taxon>
        <taxon>Candidatus Anderseniibacteriota</taxon>
    </lineage>
</organism>
<dbReference type="Gene3D" id="2.40.50.140">
    <property type="entry name" value="Nucleic acid-binding proteins"/>
    <property type="match status" value="1"/>
</dbReference>
<keyword evidence="7" id="KW-0234">DNA repair</keyword>
<keyword evidence="6" id="KW-0238">DNA-binding</keyword>
<gene>
    <name evidence="11" type="ORF">A3D99_03660</name>
</gene>
<dbReference type="EMBL" id="MHHR01000019">
    <property type="protein sequence ID" value="OGY34208.1"/>
    <property type="molecule type" value="Genomic_DNA"/>
</dbReference>
<dbReference type="PROSITE" id="PS51192">
    <property type="entry name" value="HELICASE_ATP_BIND_1"/>
    <property type="match status" value="1"/>
</dbReference>
<dbReference type="InterPro" id="IPR011545">
    <property type="entry name" value="DEAD/DEAH_box_helicase_dom"/>
</dbReference>
<accession>A0A1G1X2H3</accession>
<keyword evidence="4 11" id="KW-0347">Helicase</keyword>
<dbReference type="Pfam" id="PF17191">
    <property type="entry name" value="RecG_wedge"/>
    <property type="match status" value="1"/>
</dbReference>
<dbReference type="AlphaFoldDB" id="A0A1G1X2H3"/>
<evidence type="ECO:0000256" key="5">
    <source>
        <dbReference type="ARBA" id="ARBA00022840"/>
    </source>
</evidence>
<dbReference type="Gene3D" id="3.40.50.300">
    <property type="entry name" value="P-loop containing nucleotide triphosphate hydrolases"/>
    <property type="match status" value="2"/>
</dbReference>
<dbReference type="PANTHER" id="PTHR47964:SF1">
    <property type="entry name" value="ATP-DEPENDENT DNA HELICASE HOMOLOG RECG, CHLOROPLASTIC"/>
    <property type="match status" value="1"/>
</dbReference>
<keyword evidence="2" id="KW-0227">DNA damage</keyword>
<evidence type="ECO:0000313" key="11">
    <source>
        <dbReference type="EMBL" id="OGY34208.1"/>
    </source>
</evidence>
<dbReference type="GO" id="GO:0016787">
    <property type="term" value="F:hydrolase activity"/>
    <property type="evidence" value="ECO:0007669"/>
    <property type="project" value="UniProtKB-KW"/>
</dbReference>
<evidence type="ECO:0000256" key="3">
    <source>
        <dbReference type="ARBA" id="ARBA00022801"/>
    </source>
</evidence>
<name>A0A1G1X2H3_9BACT</name>
<keyword evidence="3" id="KW-0378">Hydrolase</keyword>
<dbReference type="NCBIfam" id="NF008168">
    <property type="entry name" value="PRK10917.2-2"/>
    <property type="match status" value="1"/>
</dbReference>
<dbReference type="Proteomes" id="UP000177528">
    <property type="component" value="Unassembled WGS sequence"/>
</dbReference>
<keyword evidence="5" id="KW-0067">ATP-binding</keyword>
<dbReference type="SUPFAM" id="SSF52540">
    <property type="entry name" value="P-loop containing nucleoside triphosphate hydrolases"/>
    <property type="match status" value="2"/>
</dbReference>
<evidence type="ECO:0000259" key="9">
    <source>
        <dbReference type="PROSITE" id="PS51192"/>
    </source>
</evidence>
<dbReference type="InterPro" id="IPR027417">
    <property type="entry name" value="P-loop_NTPase"/>
</dbReference>
<reference evidence="11 12" key="1">
    <citation type="journal article" date="2016" name="Nat. Commun.">
        <title>Thousands of microbial genomes shed light on interconnected biogeochemical processes in an aquifer system.</title>
        <authorList>
            <person name="Anantharaman K."/>
            <person name="Brown C.T."/>
            <person name="Hug L.A."/>
            <person name="Sharon I."/>
            <person name="Castelle C.J."/>
            <person name="Probst A.J."/>
            <person name="Thomas B.C."/>
            <person name="Singh A."/>
            <person name="Wilkins M.J."/>
            <person name="Karaoz U."/>
            <person name="Brodie E.L."/>
            <person name="Williams K.H."/>
            <person name="Hubbard S.S."/>
            <person name="Banfield J.F."/>
        </authorList>
    </citation>
    <scope>NUCLEOTIDE SEQUENCE [LARGE SCALE GENOMIC DNA]</scope>
</reference>
<dbReference type="CDD" id="cd04488">
    <property type="entry name" value="RecG_wedge_OBF"/>
    <property type="match status" value="1"/>
</dbReference>
<evidence type="ECO:0000256" key="4">
    <source>
        <dbReference type="ARBA" id="ARBA00022806"/>
    </source>
</evidence>
<protein>
    <recommendedName>
        <fullName evidence="8">Probable DNA 3'-5' helicase RecG</fullName>
    </recommendedName>
</protein>
<dbReference type="Pfam" id="PF19833">
    <property type="entry name" value="RecG_dom3_C"/>
    <property type="match status" value="1"/>
</dbReference>
<dbReference type="SMART" id="SM00487">
    <property type="entry name" value="DEXDc"/>
    <property type="match status" value="1"/>
</dbReference>
<comment type="caution">
    <text evidence="11">The sequence shown here is derived from an EMBL/GenBank/DDBJ whole genome shotgun (WGS) entry which is preliminary data.</text>
</comment>
<dbReference type="GO" id="GO:0003678">
    <property type="term" value="F:DNA helicase activity"/>
    <property type="evidence" value="ECO:0007669"/>
    <property type="project" value="TreeGrafter"/>
</dbReference>
<dbReference type="PROSITE" id="PS51194">
    <property type="entry name" value="HELICASE_CTER"/>
    <property type="match status" value="1"/>
</dbReference>
<dbReference type="InterPro" id="IPR047112">
    <property type="entry name" value="RecG/Mfd"/>
</dbReference>
<dbReference type="PANTHER" id="PTHR47964">
    <property type="entry name" value="ATP-DEPENDENT DNA HELICASE HOMOLOG RECG, CHLOROPLASTIC"/>
    <property type="match status" value="1"/>
</dbReference>
<evidence type="ECO:0000259" key="10">
    <source>
        <dbReference type="PROSITE" id="PS51194"/>
    </source>
</evidence>
<dbReference type="GO" id="GO:0003677">
    <property type="term" value="F:DNA binding"/>
    <property type="evidence" value="ECO:0007669"/>
    <property type="project" value="UniProtKB-KW"/>
</dbReference>
<dbReference type="InterPro" id="IPR001650">
    <property type="entry name" value="Helicase_C-like"/>
</dbReference>
<evidence type="ECO:0000256" key="1">
    <source>
        <dbReference type="ARBA" id="ARBA00022741"/>
    </source>
</evidence>
<dbReference type="InterPro" id="IPR045562">
    <property type="entry name" value="RecG_dom3_C"/>
</dbReference>
<proteinExistence type="predicted"/>
<dbReference type="InterPro" id="IPR012340">
    <property type="entry name" value="NA-bd_OB-fold"/>
</dbReference>
<dbReference type="SUPFAM" id="SSF50249">
    <property type="entry name" value="Nucleic acid-binding proteins"/>
    <property type="match status" value="1"/>
</dbReference>
<dbReference type="GO" id="GO:0005524">
    <property type="term" value="F:ATP binding"/>
    <property type="evidence" value="ECO:0007669"/>
    <property type="project" value="UniProtKB-KW"/>
</dbReference>
<evidence type="ECO:0000256" key="2">
    <source>
        <dbReference type="ARBA" id="ARBA00022763"/>
    </source>
</evidence>
<keyword evidence="1" id="KW-0547">Nucleotide-binding</keyword>
<evidence type="ECO:0000256" key="8">
    <source>
        <dbReference type="ARBA" id="ARBA00049819"/>
    </source>
</evidence>
<dbReference type="NCBIfam" id="NF008165">
    <property type="entry name" value="PRK10917.1-3"/>
    <property type="match status" value="1"/>
</dbReference>
<evidence type="ECO:0000256" key="6">
    <source>
        <dbReference type="ARBA" id="ARBA00023125"/>
    </source>
</evidence>
<dbReference type="Pfam" id="PF00271">
    <property type="entry name" value="Helicase_C"/>
    <property type="match status" value="1"/>
</dbReference>